<dbReference type="PROSITE" id="PS51375">
    <property type="entry name" value="PPR"/>
    <property type="match status" value="8"/>
</dbReference>
<dbReference type="InterPro" id="IPR011990">
    <property type="entry name" value="TPR-like_helical_dom_sf"/>
</dbReference>
<dbReference type="GO" id="GO:0008270">
    <property type="term" value="F:zinc ion binding"/>
    <property type="evidence" value="ECO:0007669"/>
    <property type="project" value="InterPro"/>
</dbReference>
<dbReference type="Pfam" id="PF01535">
    <property type="entry name" value="PPR"/>
    <property type="match status" value="7"/>
</dbReference>
<organism evidence="5 6">
    <name type="scientific">Punica granatum</name>
    <name type="common">Pomegranate</name>
    <dbReference type="NCBI Taxonomy" id="22663"/>
    <lineage>
        <taxon>Eukaryota</taxon>
        <taxon>Viridiplantae</taxon>
        <taxon>Streptophyta</taxon>
        <taxon>Embryophyta</taxon>
        <taxon>Tracheophyta</taxon>
        <taxon>Spermatophyta</taxon>
        <taxon>Magnoliopsida</taxon>
        <taxon>eudicotyledons</taxon>
        <taxon>Gunneridae</taxon>
        <taxon>Pentapetalae</taxon>
        <taxon>rosids</taxon>
        <taxon>malvids</taxon>
        <taxon>Myrtales</taxon>
        <taxon>Lythraceae</taxon>
        <taxon>Punica</taxon>
    </lineage>
</organism>
<dbReference type="InterPro" id="IPR046848">
    <property type="entry name" value="E_motif"/>
</dbReference>
<feature type="repeat" description="PPR" evidence="3">
    <location>
        <begin position="77"/>
        <end position="107"/>
    </location>
</feature>
<feature type="domain" description="DYW" evidence="4">
    <location>
        <begin position="692"/>
        <end position="784"/>
    </location>
</feature>
<dbReference type="GeneID" id="116199080"/>
<evidence type="ECO:0000256" key="2">
    <source>
        <dbReference type="ARBA" id="ARBA00022737"/>
    </source>
</evidence>
<keyword evidence="2" id="KW-0677">Repeat</keyword>
<accession>A0A6P8CSU4</accession>
<dbReference type="GO" id="GO:0003723">
    <property type="term" value="F:RNA binding"/>
    <property type="evidence" value="ECO:0007669"/>
    <property type="project" value="InterPro"/>
</dbReference>
<proteinExistence type="inferred from homology"/>
<evidence type="ECO:0000313" key="6">
    <source>
        <dbReference type="RefSeq" id="XP_031385234.1"/>
    </source>
</evidence>
<reference evidence="6" key="2">
    <citation type="submission" date="2025-08" db="UniProtKB">
        <authorList>
            <consortium name="RefSeq"/>
        </authorList>
    </citation>
    <scope>IDENTIFICATION</scope>
    <source>
        <tissue evidence="6">Leaf</tissue>
    </source>
</reference>
<dbReference type="NCBIfam" id="TIGR00756">
    <property type="entry name" value="PPR"/>
    <property type="match status" value="7"/>
</dbReference>
<feature type="repeat" description="PPR" evidence="3">
    <location>
        <begin position="344"/>
        <end position="374"/>
    </location>
</feature>
<evidence type="ECO:0000256" key="3">
    <source>
        <dbReference type="PROSITE-ProRule" id="PRU00708"/>
    </source>
</evidence>
<feature type="repeat" description="PPR" evidence="3">
    <location>
        <begin position="477"/>
        <end position="511"/>
    </location>
</feature>
<gene>
    <name evidence="6" type="primary">LOC116199080</name>
</gene>
<feature type="repeat" description="PPR" evidence="3">
    <location>
        <begin position="375"/>
        <end position="409"/>
    </location>
</feature>
<comment type="similarity">
    <text evidence="1">Belongs to the PPR family. PCMP-H subfamily.</text>
</comment>
<dbReference type="Pfam" id="PF20431">
    <property type="entry name" value="E_motif"/>
    <property type="match status" value="1"/>
</dbReference>
<dbReference type="FunFam" id="1.25.40.10:FF:001162">
    <property type="entry name" value="Pentatricopeptide repeat-containing protein"/>
    <property type="match status" value="1"/>
</dbReference>
<reference evidence="5" key="1">
    <citation type="journal article" date="2020" name="Plant Biotechnol. J.">
        <title>The pomegranate (Punica granatum L.) draft genome dissects genetic divergence between soft- and hard-seeded cultivars.</title>
        <authorList>
            <person name="Luo X."/>
            <person name="Li H."/>
            <person name="Wu Z."/>
            <person name="Yao W."/>
            <person name="Zhao P."/>
            <person name="Cao D."/>
            <person name="Yu H."/>
            <person name="Li K."/>
            <person name="Poudel K."/>
            <person name="Zhao D."/>
            <person name="Zhang F."/>
            <person name="Xia X."/>
            <person name="Chen L."/>
            <person name="Wang Q."/>
            <person name="Jing D."/>
            <person name="Cao S."/>
        </authorList>
    </citation>
    <scope>NUCLEOTIDE SEQUENCE [LARGE SCALE GENOMIC DNA]</scope>
    <source>
        <strain evidence="5">cv. Tunisia</strain>
    </source>
</reference>
<dbReference type="Pfam" id="PF14432">
    <property type="entry name" value="DYW_deaminase"/>
    <property type="match status" value="1"/>
</dbReference>
<evidence type="ECO:0000259" key="4">
    <source>
        <dbReference type="Pfam" id="PF14432"/>
    </source>
</evidence>
<dbReference type="InterPro" id="IPR046960">
    <property type="entry name" value="PPR_At4g14850-like_plant"/>
</dbReference>
<dbReference type="Pfam" id="PF13041">
    <property type="entry name" value="PPR_2"/>
    <property type="match status" value="3"/>
</dbReference>
<dbReference type="OrthoDB" id="185373at2759"/>
<dbReference type="InterPro" id="IPR032867">
    <property type="entry name" value="DYW_dom"/>
</dbReference>
<dbReference type="SUPFAM" id="SSF48452">
    <property type="entry name" value="TPR-like"/>
    <property type="match status" value="1"/>
</dbReference>
<protein>
    <submittedName>
        <fullName evidence="6">Pentatricopeptide repeat-containing protein At2g22070</fullName>
    </submittedName>
</protein>
<feature type="repeat" description="PPR" evidence="3">
    <location>
        <begin position="209"/>
        <end position="239"/>
    </location>
</feature>
<dbReference type="RefSeq" id="XP_031385234.1">
    <property type="nucleotide sequence ID" value="XM_031529374.1"/>
</dbReference>
<dbReference type="InterPro" id="IPR002885">
    <property type="entry name" value="PPR_rpt"/>
</dbReference>
<evidence type="ECO:0000313" key="5">
    <source>
        <dbReference type="Proteomes" id="UP000515151"/>
    </source>
</evidence>
<dbReference type="Gene3D" id="1.25.40.10">
    <property type="entry name" value="Tetratricopeptide repeat domain"/>
    <property type="match status" value="5"/>
</dbReference>
<feature type="repeat" description="PPR" evidence="3">
    <location>
        <begin position="614"/>
        <end position="648"/>
    </location>
</feature>
<evidence type="ECO:0000256" key="1">
    <source>
        <dbReference type="ARBA" id="ARBA00006643"/>
    </source>
</evidence>
<feature type="repeat" description="PPR" evidence="3">
    <location>
        <begin position="108"/>
        <end position="142"/>
    </location>
</feature>
<dbReference type="GO" id="GO:0009451">
    <property type="term" value="P:RNA modification"/>
    <property type="evidence" value="ECO:0007669"/>
    <property type="project" value="InterPro"/>
</dbReference>
<keyword evidence="5" id="KW-1185">Reference proteome</keyword>
<dbReference type="PANTHER" id="PTHR47926:SF519">
    <property type="entry name" value="DYW DOMAIN-CONTAINING PROTEIN"/>
    <property type="match status" value="1"/>
</dbReference>
<dbReference type="FunFam" id="1.25.40.10:FF:000442">
    <property type="entry name" value="Pentatricopeptide repeat-containing protein At3g49710"/>
    <property type="match status" value="1"/>
</dbReference>
<sequence length="784" mass="86808">MGPPCPPPPPVSDFYAHLLQTGLKSQDLSVGKSIHAKVIKSGLHLGVFLMNTLMNFYAKTESFRDAQQVFDEMPVRSVYSWNTILSMYAKHGMIGAAHRAFLEMPERDSVSWTTMILGYNRICQFGKAIRLFSDMITDRTSPTQYTITNVLASCAAHQALAVGRKVHSLVVKLGFGGCVPVSNSLLNMYIKSGDAETANVVFGRMKLKNTSTWNVMISLHMNLGTVDLAVAQFERMEERDMVSWNSMITGYNQHGYDLEALDIFSRMLQESSLQPDKFSLGSALSACANLGNLRHGKEIHAYLVKAAFDISGSVGNALISMYAKSGQVGIARKIVEKSGTAGLNVIAFTALLDGYLKLGDVTPAREIFDSLKDRDVVVWTAMIVGYIQNGLGSDAVKVFRAMLSEGPKPNSYTLAAILSGISSLALLNHGKEIHASALRTGAIYSVSVGNGLINVYAKAGNIDSARKVFESVHWKRDTVSWTSMIAAHAQHGLGEDAIELFSKMLALGIKPDHITYVSVLSACAHIGLVEHGRKYYDMMRNVHGIEPTLSHYVCMIDLFGRAGLLQEARGFIQEMPVEPDVGAWASLLLSCKLHKNLELAEYAADRLLALDPDNSGAYSTLANLYSACGRWEEAARIRKSMKDRGVKKEQGSSWLQVLDRIHVFGADDSLHPQKDEIYKLMAKIWREIKEMGFIPDTNSVLHDLEEEVKELILRHHSEKLAIAFGLLSTPEGMTLRIMKNLRVCNDCHSAIKYISKLVGREIIVRDSTRFHHFRDGSCSCREYW</sequence>
<dbReference type="Proteomes" id="UP000515151">
    <property type="component" value="Chromosome 3"/>
</dbReference>
<feature type="repeat" description="PPR" evidence="3">
    <location>
        <begin position="240"/>
        <end position="275"/>
    </location>
</feature>
<dbReference type="AlphaFoldDB" id="A0A6P8CSU4"/>
<dbReference type="PANTHER" id="PTHR47926">
    <property type="entry name" value="PENTATRICOPEPTIDE REPEAT-CONTAINING PROTEIN"/>
    <property type="match status" value="1"/>
</dbReference>
<name>A0A6P8CSU4_PUNGR</name>